<dbReference type="SMART" id="SM00849">
    <property type="entry name" value="Lactamase_B"/>
    <property type="match status" value="1"/>
</dbReference>
<dbReference type="SUPFAM" id="SSF56281">
    <property type="entry name" value="Metallo-hydrolase/oxidoreductase"/>
    <property type="match status" value="1"/>
</dbReference>
<dbReference type="Pfam" id="PF00753">
    <property type="entry name" value="Lactamase_B"/>
    <property type="match status" value="1"/>
</dbReference>
<dbReference type="KEGG" id="eat:EAT1b_0254"/>
<accession>C4L213</accession>
<organism evidence="2 3">
    <name type="scientific">Exiguobacterium sp. (strain ATCC BAA-1283 / AT1b)</name>
    <dbReference type="NCBI Taxonomy" id="360911"/>
    <lineage>
        <taxon>Bacteria</taxon>
        <taxon>Bacillati</taxon>
        <taxon>Bacillota</taxon>
        <taxon>Bacilli</taxon>
        <taxon>Bacillales</taxon>
        <taxon>Bacillales Family XII. Incertae Sedis</taxon>
        <taxon>Exiguobacterium</taxon>
    </lineage>
</organism>
<protein>
    <submittedName>
        <fullName evidence="2">Beta-lactamase domain protein</fullName>
    </submittedName>
</protein>
<proteinExistence type="predicted"/>
<dbReference type="HOGENOM" id="CLU_071018_0_0_9"/>
<dbReference type="InterPro" id="IPR050855">
    <property type="entry name" value="NDM-1-like"/>
</dbReference>
<dbReference type="Proteomes" id="UP000000716">
    <property type="component" value="Chromosome"/>
</dbReference>
<evidence type="ECO:0000259" key="1">
    <source>
        <dbReference type="SMART" id="SM00849"/>
    </source>
</evidence>
<dbReference type="InterPro" id="IPR001279">
    <property type="entry name" value="Metallo-B-lactamas"/>
</dbReference>
<evidence type="ECO:0000313" key="2">
    <source>
        <dbReference type="EMBL" id="ACQ69187.1"/>
    </source>
</evidence>
<dbReference type="eggNOG" id="COG0491">
    <property type="taxonomic scope" value="Bacteria"/>
</dbReference>
<evidence type="ECO:0000313" key="3">
    <source>
        <dbReference type="Proteomes" id="UP000000716"/>
    </source>
</evidence>
<dbReference type="EMBL" id="CP001615">
    <property type="protein sequence ID" value="ACQ69187.1"/>
    <property type="molecule type" value="Genomic_DNA"/>
</dbReference>
<dbReference type="PANTHER" id="PTHR42951">
    <property type="entry name" value="METALLO-BETA-LACTAMASE DOMAIN-CONTAINING"/>
    <property type="match status" value="1"/>
</dbReference>
<name>C4L213_EXISA</name>
<dbReference type="Gene3D" id="3.60.15.10">
    <property type="entry name" value="Ribonuclease Z/Hydroxyacylglutathione hydrolase-like"/>
    <property type="match status" value="1"/>
</dbReference>
<dbReference type="AlphaFoldDB" id="C4L213"/>
<sequence length="270" mass="31145">MMQVKQYGPVTAVCAKVKNGPFEMSMYVYYIDGMIIDTGTRTMLPALQPFYESVPIDLVSITHPHEDHIGTAAWLERTYGVPIYIRESARDMCRTGLKIPDYRARFSGDPEPFQPVAYHDNQITSEHHTYQVLHTPGHEPNHVVLYDEENGRLFSGDLFVHPYPKVMIPEESVPEQIRSLKRVLSLDFDEVYCQHAGRLEQGREQLTKKLDYLERLTDDVITKTAAGYTIDDINAQLFPEPSPLVRISKRDYDSKHMIASILREIYEQLR</sequence>
<keyword evidence="3" id="KW-1185">Reference proteome</keyword>
<dbReference type="InterPro" id="IPR036866">
    <property type="entry name" value="RibonucZ/Hydroxyglut_hydro"/>
</dbReference>
<dbReference type="PANTHER" id="PTHR42951:SF4">
    <property type="entry name" value="ACYL-COENZYME A THIOESTERASE MBLAC2"/>
    <property type="match status" value="1"/>
</dbReference>
<gene>
    <name evidence="2" type="ordered locus">EAT1b_0254</name>
</gene>
<feature type="domain" description="Metallo-beta-lactamase" evidence="1">
    <location>
        <begin position="25"/>
        <end position="195"/>
    </location>
</feature>
<dbReference type="STRING" id="360911.EAT1b_0254"/>
<reference evidence="2 3" key="1">
    <citation type="journal article" date="2011" name="J. Bacteriol.">
        <title>Complete genome sequence of the Thermophilic Bacterium Exiguobacterium sp. AT1b.</title>
        <authorList>
            <person name="Vishnivetskaya T.A."/>
            <person name="Lucas S."/>
            <person name="Copeland A."/>
            <person name="Lapidus A."/>
            <person name="Glavina Del Rio T."/>
            <person name="Dalin E."/>
            <person name="Tice H."/>
            <person name="Bruce D.C."/>
            <person name="Goodwin L.A."/>
            <person name="Pitluck S."/>
            <person name="Saunders E."/>
            <person name="Brettin T."/>
            <person name="Detter C."/>
            <person name="Han C."/>
            <person name="Larimer F."/>
            <person name="Land M.L."/>
            <person name="Hauser L.J."/>
            <person name="Kyrpides N.C."/>
            <person name="Ovchinnikova G."/>
            <person name="Kathariou S."/>
            <person name="Ramaley R.F."/>
            <person name="Rodrigues D.F."/>
            <person name="Hendrix C."/>
            <person name="Richardson P."/>
            <person name="Tiedje J.M."/>
        </authorList>
    </citation>
    <scope>NUCLEOTIDE SEQUENCE [LARGE SCALE GENOMIC DNA]</scope>
    <source>
        <strain evidence="3">ATCC BAA-1283 / AT1b</strain>
    </source>
</reference>